<dbReference type="Proteomes" id="UP000054805">
    <property type="component" value="Unassembled WGS sequence"/>
</dbReference>
<sequence length="81" mass="9622">MAIENLQKEAELKIHLQAPQLIRIRIEVVKKEPDVNCVFYVTTRQTYIVRNAKNTFANIIYTHIVIYVQNVSMCINHIRFY</sequence>
<comment type="caution">
    <text evidence="1">The sequence shown here is derived from an EMBL/GenBank/DDBJ whole genome shotgun (WGS) entry which is preliminary data.</text>
</comment>
<gene>
    <name evidence="1" type="ORF">T4B_13337</name>
</gene>
<dbReference type="AlphaFoldDB" id="A0A0V1JDF8"/>
<reference evidence="1 2" key="1">
    <citation type="submission" date="2015-01" db="EMBL/GenBank/DDBJ databases">
        <title>Evolution of Trichinella species and genotypes.</title>
        <authorList>
            <person name="Korhonen P.K."/>
            <person name="Edoardo P."/>
            <person name="Giuseppe L.R."/>
            <person name="Gasser R.B."/>
        </authorList>
    </citation>
    <scope>NUCLEOTIDE SEQUENCE [LARGE SCALE GENOMIC DNA]</scope>
    <source>
        <strain evidence="1">ISS588</strain>
    </source>
</reference>
<accession>A0A0V1JDF8</accession>
<proteinExistence type="predicted"/>
<dbReference type="EMBL" id="JYDS01000012">
    <property type="protein sequence ID" value="KRZ32993.1"/>
    <property type="molecule type" value="Genomic_DNA"/>
</dbReference>
<organism evidence="1 2">
    <name type="scientific">Trichinella pseudospiralis</name>
    <name type="common">Parasitic roundworm</name>
    <dbReference type="NCBI Taxonomy" id="6337"/>
    <lineage>
        <taxon>Eukaryota</taxon>
        <taxon>Metazoa</taxon>
        <taxon>Ecdysozoa</taxon>
        <taxon>Nematoda</taxon>
        <taxon>Enoplea</taxon>
        <taxon>Dorylaimia</taxon>
        <taxon>Trichinellida</taxon>
        <taxon>Trichinellidae</taxon>
        <taxon>Trichinella</taxon>
    </lineage>
</organism>
<keyword evidence="2" id="KW-1185">Reference proteome</keyword>
<evidence type="ECO:0000313" key="1">
    <source>
        <dbReference type="EMBL" id="KRZ32993.1"/>
    </source>
</evidence>
<name>A0A0V1JDF8_TRIPS</name>
<evidence type="ECO:0000313" key="2">
    <source>
        <dbReference type="Proteomes" id="UP000054805"/>
    </source>
</evidence>
<protein>
    <submittedName>
        <fullName evidence="1">Uncharacterized protein</fullName>
    </submittedName>
</protein>